<feature type="compositionally biased region" description="Pro residues" evidence="5">
    <location>
        <begin position="163"/>
        <end position="178"/>
    </location>
</feature>
<proteinExistence type="inferred from homology"/>
<dbReference type="SUPFAM" id="SSF55856">
    <property type="entry name" value="Cytochrome b5-like heme/steroid binding domain"/>
    <property type="match status" value="1"/>
</dbReference>
<dbReference type="Gene3D" id="3.10.120.10">
    <property type="entry name" value="Cytochrome b5-like heme/steroid binding domain"/>
    <property type="match status" value="1"/>
</dbReference>
<dbReference type="InterPro" id="IPR051872">
    <property type="entry name" value="Cytochrome_b5/Flavoprotein_Rdt"/>
</dbReference>
<gene>
    <name evidence="7" type="ORF">OOU_Y34scaffold00283g45</name>
</gene>
<dbReference type="InterPro" id="IPR036400">
    <property type="entry name" value="Cyt_B5-like_heme/steroid_sf"/>
</dbReference>
<feature type="compositionally biased region" description="Low complexity" evidence="5">
    <location>
        <begin position="104"/>
        <end position="118"/>
    </location>
</feature>
<accession>A0AA97P3L8</accession>
<dbReference type="GO" id="GO:0005737">
    <property type="term" value="C:cytoplasm"/>
    <property type="evidence" value="ECO:0007669"/>
    <property type="project" value="TreeGrafter"/>
</dbReference>
<feature type="region of interest" description="Disordered" evidence="5">
    <location>
        <begin position="38"/>
        <end position="246"/>
    </location>
</feature>
<organism evidence="7">
    <name type="scientific">Pyricularia oryzae (strain Y34)</name>
    <name type="common">Rice blast fungus</name>
    <name type="synonym">Magnaporthe oryzae</name>
    <dbReference type="NCBI Taxonomy" id="1143189"/>
    <lineage>
        <taxon>Eukaryota</taxon>
        <taxon>Fungi</taxon>
        <taxon>Dikarya</taxon>
        <taxon>Ascomycota</taxon>
        <taxon>Pezizomycotina</taxon>
        <taxon>Sordariomycetes</taxon>
        <taxon>Sordariomycetidae</taxon>
        <taxon>Magnaporthales</taxon>
        <taxon>Pyriculariaceae</taxon>
        <taxon>Pyricularia</taxon>
    </lineage>
</organism>
<dbReference type="AlphaFoldDB" id="A0AA97P3L8"/>
<feature type="compositionally biased region" description="Basic and acidic residues" evidence="5">
    <location>
        <begin position="362"/>
        <end position="379"/>
    </location>
</feature>
<protein>
    <recommendedName>
        <fullName evidence="6">Cytochrome b5 heme-binding domain-containing protein</fullName>
    </recommendedName>
</protein>
<evidence type="ECO:0000256" key="2">
    <source>
        <dbReference type="ARBA" id="ARBA00022723"/>
    </source>
</evidence>
<dbReference type="SMR" id="A0AA97P3L8"/>
<dbReference type="SMART" id="SM01117">
    <property type="entry name" value="Cyt-b5"/>
    <property type="match status" value="1"/>
</dbReference>
<dbReference type="PROSITE" id="PS00191">
    <property type="entry name" value="CYTOCHROME_B5_1"/>
    <property type="match status" value="1"/>
</dbReference>
<keyword evidence="3 4" id="KW-0408">Iron</keyword>
<feature type="region of interest" description="Disordered" evidence="5">
    <location>
        <begin position="358"/>
        <end position="379"/>
    </location>
</feature>
<dbReference type="GO" id="GO:0020037">
    <property type="term" value="F:heme binding"/>
    <property type="evidence" value="ECO:0007669"/>
    <property type="project" value="UniProtKB-UniRule"/>
</dbReference>
<evidence type="ECO:0000256" key="1">
    <source>
        <dbReference type="ARBA" id="ARBA00022617"/>
    </source>
</evidence>
<dbReference type="PROSITE" id="PS50255">
    <property type="entry name" value="CYTOCHROME_B5_2"/>
    <property type="match status" value="1"/>
</dbReference>
<feature type="compositionally biased region" description="Pro residues" evidence="5">
    <location>
        <begin position="193"/>
        <end position="203"/>
    </location>
</feature>
<evidence type="ECO:0000259" key="6">
    <source>
        <dbReference type="PROSITE" id="PS50255"/>
    </source>
</evidence>
<dbReference type="PANTHER" id="PTHR46237:SF1">
    <property type="entry name" value="CYTOCHROME B5 REDUCTASE 4"/>
    <property type="match status" value="1"/>
</dbReference>
<evidence type="ECO:0000256" key="5">
    <source>
        <dbReference type="SAM" id="MobiDB-lite"/>
    </source>
</evidence>
<feature type="domain" description="Cytochrome b5 heme-binding" evidence="6">
    <location>
        <begin position="277"/>
        <end position="355"/>
    </location>
</feature>
<feature type="compositionally biased region" description="Low complexity" evidence="5">
    <location>
        <begin position="204"/>
        <end position="229"/>
    </location>
</feature>
<dbReference type="InterPro" id="IPR001199">
    <property type="entry name" value="Cyt_B5-like_heme/steroid-bd"/>
</dbReference>
<dbReference type="GO" id="GO:0046872">
    <property type="term" value="F:metal ion binding"/>
    <property type="evidence" value="ECO:0007669"/>
    <property type="project" value="UniProtKB-UniRule"/>
</dbReference>
<dbReference type="PANTHER" id="PTHR46237">
    <property type="entry name" value="CYTOCHROME B5 REDUCTASE 4 FAMILY MEMBER"/>
    <property type="match status" value="1"/>
</dbReference>
<keyword evidence="1 4" id="KW-0349">Heme</keyword>
<dbReference type="Pfam" id="PF00173">
    <property type="entry name" value="Cyt-b5"/>
    <property type="match status" value="1"/>
</dbReference>
<evidence type="ECO:0000313" key="7">
    <source>
        <dbReference type="EMBL" id="ELQ41351.1"/>
    </source>
</evidence>
<keyword evidence="2 4" id="KW-0479">Metal-binding</keyword>
<sequence length="379" mass="39310">MGYVGVSLILGAVVFFIARPPRSFVDYLRSLWLATPQLPPSPSVDRGADEKRSSVDGSKVPFVKEAVSQRQSQLGGASVEKTESVSIPTPSITASEDTDEDDVATTPKASAAPATPAAHVPSFSLSSSDEDTTAPTAPAPPRQTPLAAPSLSTPDRPSAPGLMAPPPRPGAMAPPPRPGAIGPPAARSSLGAPQPPRLPPLTQPSPSASSLSRSTLPIPSRGPPGASSLAPPPTHTNGPAPSRSRLVALAPGHSPLDWARISGPNADLRNLPPSTPYLRVSPSMLKRRNGRKGADAWSVYSGRVYNVTPYLKFHPGGEGELLRGAGKDATKIFGEVHPWVNYETMLAACLVGVAVGEGDGSEDVKPGGEERVSAMEEMD</sequence>
<feature type="compositionally biased region" description="Polar residues" evidence="5">
    <location>
        <begin position="84"/>
        <end position="95"/>
    </location>
</feature>
<evidence type="ECO:0000256" key="3">
    <source>
        <dbReference type="ARBA" id="ARBA00023004"/>
    </source>
</evidence>
<reference evidence="7" key="1">
    <citation type="journal article" date="2012" name="PLoS Genet.">
        <title>Comparative analysis of the genomes of two field isolates of the rice blast fungus Magnaporthe oryzae.</title>
        <authorList>
            <person name="Xue M."/>
            <person name="Yang J."/>
            <person name="Li Z."/>
            <person name="Hu S."/>
            <person name="Yao N."/>
            <person name="Dean R.A."/>
            <person name="Zhao W."/>
            <person name="Shen M."/>
            <person name="Zhang H."/>
            <person name="Li C."/>
            <person name="Liu L."/>
            <person name="Cao L."/>
            <person name="Xu X."/>
            <person name="Xing Y."/>
            <person name="Hsiang T."/>
            <person name="Zhang Z."/>
            <person name="Xu J.R."/>
            <person name="Peng Y.L."/>
        </authorList>
    </citation>
    <scope>NUCLEOTIDE SEQUENCE</scope>
    <source>
        <strain evidence="7">Y34</strain>
    </source>
</reference>
<dbReference type="FunFam" id="3.10.120.10:FF:000001">
    <property type="entry name" value="Cytochrome b5 reductase 4"/>
    <property type="match status" value="1"/>
</dbReference>
<dbReference type="GO" id="GO:0004128">
    <property type="term" value="F:cytochrome-b5 reductase activity, acting on NAD(P)H"/>
    <property type="evidence" value="ECO:0007669"/>
    <property type="project" value="TreeGrafter"/>
</dbReference>
<dbReference type="EMBL" id="JH793350">
    <property type="protein sequence ID" value="ELQ41351.1"/>
    <property type="molecule type" value="Genomic_DNA"/>
</dbReference>
<comment type="similarity">
    <text evidence="4">Belongs to the cytochrome b5 family.</text>
</comment>
<evidence type="ECO:0000256" key="4">
    <source>
        <dbReference type="RuleBase" id="RU362121"/>
    </source>
</evidence>
<dbReference type="InterPro" id="IPR018506">
    <property type="entry name" value="Cyt_B5_heme-BS"/>
</dbReference>
<dbReference type="Proteomes" id="UP000011086">
    <property type="component" value="Unassembled WGS sequence"/>
</dbReference>
<name>A0AA97P3L8_PYRO3</name>